<accession>A0A450XTI1</accession>
<gene>
    <name evidence="1" type="ORF">BECKMB1821G_GA0114241_11176</name>
    <name evidence="3" type="ORF">BECKMB1821H_GA0114242_11174</name>
    <name evidence="2" type="ORF">BECKMB1821I_GA0114274_11154</name>
</gene>
<proteinExistence type="predicted"/>
<dbReference type="EMBL" id="CAADGH010000117">
    <property type="protein sequence ID" value="VFK77270.1"/>
    <property type="molecule type" value="Genomic_DNA"/>
</dbReference>
<protein>
    <submittedName>
        <fullName evidence="1">Uncharacterized protein</fullName>
    </submittedName>
</protein>
<evidence type="ECO:0000313" key="1">
    <source>
        <dbReference type="EMBL" id="VFK32569.1"/>
    </source>
</evidence>
<name>A0A450XTI1_9GAMM</name>
<dbReference type="AlphaFoldDB" id="A0A450XTI1"/>
<dbReference type="EMBL" id="CAADFQ010000115">
    <property type="protein sequence ID" value="VFK35384.1"/>
    <property type="molecule type" value="Genomic_DNA"/>
</dbReference>
<sequence>MTQMHHIPEGGFYDPSYGSDYAPSRGSFTADQIKESDRYELSEGVPIYCAPASVRHALHNAMGASVLGSDPDVEWSWMPDSS</sequence>
<evidence type="ECO:0000313" key="3">
    <source>
        <dbReference type="EMBL" id="VFK77270.1"/>
    </source>
</evidence>
<reference evidence="1" key="1">
    <citation type="submission" date="2019-02" db="EMBL/GenBank/DDBJ databases">
        <authorList>
            <person name="Gruber-Vodicka R. H."/>
            <person name="Seah K. B. B."/>
        </authorList>
    </citation>
    <scope>NUCLEOTIDE SEQUENCE</scope>
    <source>
        <strain evidence="1">BECK_BZ197</strain>
        <strain evidence="3">BECK_BZ198</strain>
        <strain evidence="2">BECK_BZ199</strain>
    </source>
</reference>
<organism evidence="1">
    <name type="scientific">Candidatus Kentrum sp. MB</name>
    <dbReference type="NCBI Taxonomy" id="2138164"/>
    <lineage>
        <taxon>Bacteria</taxon>
        <taxon>Pseudomonadati</taxon>
        <taxon>Pseudomonadota</taxon>
        <taxon>Gammaproteobacteria</taxon>
        <taxon>Candidatus Kentrum</taxon>
    </lineage>
</organism>
<dbReference type="EMBL" id="CAADFO010000117">
    <property type="protein sequence ID" value="VFK32569.1"/>
    <property type="molecule type" value="Genomic_DNA"/>
</dbReference>
<evidence type="ECO:0000313" key="2">
    <source>
        <dbReference type="EMBL" id="VFK35384.1"/>
    </source>
</evidence>